<proteinExistence type="predicted"/>
<dbReference type="PROSITE" id="PS00194">
    <property type="entry name" value="THIOREDOXIN_1"/>
    <property type="match status" value="1"/>
</dbReference>
<evidence type="ECO:0000256" key="3">
    <source>
        <dbReference type="ARBA" id="ARBA00023157"/>
    </source>
</evidence>
<evidence type="ECO:0000313" key="8">
    <source>
        <dbReference type="Proteomes" id="UP000620874"/>
    </source>
</evidence>
<keyword evidence="5" id="KW-0732">Signal</keyword>
<dbReference type="SUPFAM" id="SSF52833">
    <property type="entry name" value="Thioredoxin-like"/>
    <property type="match status" value="1"/>
</dbReference>
<evidence type="ECO:0000256" key="4">
    <source>
        <dbReference type="ARBA" id="ARBA00023284"/>
    </source>
</evidence>
<evidence type="ECO:0000256" key="5">
    <source>
        <dbReference type="SAM" id="SignalP"/>
    </source>
</evidence>
<dbReference type="InterPro" id="IPR013766">
    <property type="entry name" value="Thioredoxin_domain"/>
</dbReference>
<comment type="subcellular location">
    <subcellularLocation>
        <location evidence="1">Cell envelope</location>
    </subcellularLocation>
</comment>
<name>A0ABR8YAW0_9BACT</name>
<dbReference type="RefSeq" id="WP_191764565.1">
    <property type="nucleotide sequence ID" value="NZ_JACSPP010000042.1"/>
</dbReference>
<dbReference type="PANTHER" id="PTHR42852">
    <property type="entry name" value="THIOL:DISULFIDE INTERCHANGE PROTEIN DSBE"/>
    <property type="match status" value="1"/>
</dbReference>
<dbReference type="PROSITE" id="PS51352">
    <property type="entry name" value="THIOREDOXIN_2"/>
    <property type="match status" value="1"/>
</dbReference>
<dbReference type="InterPro" id="IPR017937">
    <property type="entry name" value="Thioredoxin_CS"/>
</dbReference>
<keyword evidence="8" id="KW-1185">Reference proteome</keyword>
<organism evidence="7 8">
    <name type="scientific">Phocaeicola intestinalis</name>
    <dbReference type="NCBI Taxonomy" id="2762212"/>
    <lineage>
        <taxon>Bacteria</taxon>
        <taxon>Pseudomonadati</taxon>
        <taxon>Bacteroidota</taxon>
        <taxon>Bacteroidia</taxon>
        <taxon>Bacteroidales</taxon>
        <taxon>Bacteroidaceae</taxon>
        <taxon>Phocaeicola</taxon>
    </lineage>
</organism>
<dbReference type="Pfam" id="PF08534">
    <property type="entry name" value="Redoxin"/>
    <property type="match status" value="1"/>
</dbReference>
<dbReference type="InterPro" id="IPR013740">
    <property type="entry name" value="Redoxin"/>
</dbReference>
<evidence type="ECO:0000256" key="1">
    <source>
        <dbReference type="ARBA" id="ARBA00004196"/>
    </source>
</evidence>
<reference evidence="7 8" key="1">
    <citation type="submission" date="2020-08" db="EMBL/GenBank/DDBJ databases">
        <title>A Genomic Blueprint of the Chicken Gut Microbiome.</title>
        <authorList>
            <person name="Gilroy R."/>
            <person name="Ravi A."/>
            <person name="Getino M."/>
            <person name="Pursley I."/>
            <person name="Horton D.L."/>
            <person name="Alikhan N.-F."/>
            <person name="Baker D."/>
            <person name="Gharbi K."/>
            <person name="Hall N."/>
            <person name="Watson M."/>
            <person name="Adriaenssens E.M."/>
            <person name="Foster-Nyarko E."/>
            <person name="Jarju S."/>
            <person name="Secka A."/>
            <person name="Antonio M."/>
            <person name="Oren A."/>
            <person name="Chaudhuri R."/>
            <person name="La Ragione R.M."/>
            <person name="Hildebrand F."/>
            <person name="Pallen M.J."/>
        </authorList>
    </citation>
    <scope>NUCLEOTIDE SEQUENCE [LARGE SCALE GENOMIC DNA]</scope>
    <source>
        <strain evidence="7 8">Sa1CVN1</strain>
    </source>
</reference>
<dbReference type="Proteomes" id="UP000620874">
    <property type="component" value="Unassembled WGS sequence"/>
</dbReference>
<feature type="signal peptide" evidence="5">
    <location>
        <begin position="1"/>
        <end position="20"/>
    </location>
</feature>
<sequence length="590" mass="67516">MKKYVWILCLLGCIALTAQAENYRKRDVTNPCFVTATTSKIEIKKIIQTDEQTQVDAVLYGRPGEVAVISSNTCLRSGKQEFPLREAAHVSIDGKTVPERIPDSGKMDIILSFAPIPQGIHTVDFVEKDEGWTIYGVQLTGIEPYVYVPSFLQTRRFEQSRTLPQPQLKSGKAVINGYILGYNPSMELEVVFRHSDWLFYNEWGQTVRIRQDGSFHIETDLLLAGGAKLQINKAQLDMFLVPGEETTVYIHLPRLSMSASHLLKEKYGQQQKAWFDGSMANLNDELATWGYPLSMEEDPDFKFMASEQSADRFNEFVKGHYDRYERNLQDDKKVGEAYRQYVLLNLKMNELVVLGKKGAMPGIVKSPYFRYGYDYTTYLEYMERDKGQVVDLWEDVKKAREVYQNFVKEHRFSSDDKELMKTITQPEIQKYVKERAEALEAQAALAQSNKSFVIAELDKNVSGADILPSIISSYRGQAVLIDFWATWCGPCRKSMFAIRDLKKKLASKDIVYIYLTGPSSPEAEWKTAITDIKGVHYRLKKEQWDYLCQTYGIKAIPGYLVISYDGKLQDQYTGFPGTDVLMKDLLRASE</sequence>
<dbReference type="InterPro" id="IPR036249">
    <property type="entry name" value="Thioredoxin-like_sf"/>
</dbReference>
<evidence type="ECO:0000259" key="6">
    <source>
        <dbReference type="PROSITE" id="PS51352"/>
    </source>
</evidence>
<evidence type="ECO:0000256" key="2">
    <source>
        <dbReference type="ARBA" id="ARBA00022748"/>
    </source>
</evidence>
<accession>A0ABR8YAW0</accession>
<dbReference type="PANTHER" id="PTHR42852:SF6">
    <property type="entry name" value="THIOL:DISULFIDE INTERCHANGE PROTEIN DSBE"/>
    <property type="match status" value="1"/>
</dbReference>
<comment type="caution">
    <text evidence="7">The sequence shown here is derived from an EMBL/GenBank/DDBJ whole genome shotgun (WGS) entry which is preliminary data.</text>
</comment>
<dbReference type="EMBL" id="JACSPP010000042">
    <property type="protein sequence ID" value="MBD8041199.1"/>
    <property type="molecule type" value="Genomic_DNA"/>
</dbReference>
<feature type="domain" description="Thioredoxin" evidence="6">
    <location>
        <begin position="443"/>
        <end position="590"/>
    </location>
</feature>
<dbReference type="Gene3D" id="3.40.30.10">
    <property type="entry name" value="Glutaredoxin"/>
    <property type="match status" value="1"/>
</dbReference>
<gene>
    <name evidence="7" type="ORF">H9625_12280</name>
</gene>
<protein>
    <submittedName>
        <fullName evidence="7">TlpA family protein disulfide reductase</fullName>
    </submittedName>
</protein>
<dbReference type="CDD" id="cd02966">
    <property type="entry name" value="TlpA_like_family"/>
    <property type="match status" value="1"/>
</dbReference>
<keyword evidence="3" id="KW-1015">Disulfide bond</keyword>
<feature type="chain" id="PRO_5046505118" evidence="5">
    <location>
        <begin position="21"/>
        <end position="590"/>
    </location>
</feature>
<keyword evidence="4" id="KW-0676">Redox-active center</keyword>
<keyword evidence="2" id="KW-0201">Cytochrome c-type biogenesis</keyword>
<evidence type="ECO:0000313" key="7">
    <source>
        <dbReference type="EMBL" id="MBD8041199.1"/>
    </source>
</evidence>
<dbReference type="InterPro" id="IPR050553">
    <property type="entry name" value="Thioredoxin_ResA/DsbE_sf"/>
</dbReference>